<gene>
    <name evidence="1" type="ORF">PanWU01x14_301200</name>
</gene>
<name>A0A2P5ATW2_PARAD</name>
<dbReference type="EMBL" id="JXTB01000451">
    <property type="protein sequence ID" value="PON39918.1"/>
    <property type="molecule type" value="Genomic_DNA"/>
</dbReference>
<dbReference type="Proteomes" id="UP000237105">
    <property type="component" value="Unassembled WGS sequence"/>
</dbReference>
<organism evidence="1 2">
    <name type="scientific">Parasponia andersonii</name>
    <name type="common">Sponia andersonii</name>
    <dbReference type="NCBI Taxonomy" id="3476"/>
    <lineage>
        <taxon>Eukaryota</taxon>
        <taxon>Viridiplantae</taxon>
        <taxon>Streptophyta</taxon>
        <taxon>Embryophyta</taxon>
        <taxon>Tracheophyta</taxon>
        <taxon>Spermatophyta</taxon>
        <taxon>Magnoliopsida</taxon>
        <taxon>eudicotyledons</taxon>
        <taxon>Gunneridae</taxon>
        <taxon>Pentapetalae</taxon>
        <taxon>rosids</taxon>
        <taxon>fabids</taxon>
        <taxon>Rosales</taxon>
        <taxon>Cannabaceae</taxon>
        <taxon>Parasponia</taxon>
    </lineage>
</organism>
<accession>A0A2P5ATW2</accession>
<evidence type="ECO:0000313" key="2">
    <source>
        <dbReference type="Proteomes" id="UP000237105"/>
    </source>
</evidence>
<reference evidence="2" key="1">
    <citation type="submission" date="2016-06" db="EMBL/GenBank/DDBJ databases">
        <title>Parallel loss of symbiosis genes in relatives of nitrogen-fixing non-legume Parasponia.</title>
        <authorList>
            <person name="Van Velzen R."/>
            <person name="Holmer R."/>
            <person name="Bu F."/>
            <person name="Rutten L."/>
            <person name="Van Zeijl A."/>
            <person name="Liu W."/>
            <person name="Santuari L."/>
            <person name="Cao Q."/>
            <person name="Sharma T."/>
            <person name="Shen D."/>
            <person name="Roswanjaya Y."/>
            <person name="Wardhani T."/>
            <person name="Kalhor M.S."/>
            <person name="Jansen J."/>
            <person name="Van den Hoogen J."/>
            <person name="Gungor B."/>
            <person name="Hartog M."/>
            <person name="Hontelez J."/>
            <person name="Verver J."/>
            <person name="Yang W.-C."/>
            <person name="Schijlen E."/>
            <person name="Repin R."/>
            <person name="Schilthuizen M."/>
            <person name="Schranz E."/>
            <person name="Heidstra R."/>
            <person name="Miyata K."/>
            <person name="Fedorova E."/>
            <person name="Kohlen W."/>
            <person name="Bisseling T."/>
            <person name="Smit S."/>
            <person name="Geurts R."/>
        </authorList>
    </citation>
    <scope>NUCLEOTIDE SEQUENCE [LARGE SCALE GENOMIC DNA]</scope>
    <source>
        <strain evidence="2">cv. WU1-14</strain>
    </source>
</reference>
<comment type="caution">
    <text evidence="1">The sequence shown here is derived from an EMBL/GenBank/DDBJ whole genome shotgun (WGS) entry which is preliminary data.</text>
</comment>
<proteinExistence type="predicted"/>
<keyword evidence="2" id="KW-1185">Reference proteome</keyword>
<dbReference type="OrthoDB" id="10439603at2759"/>
<evidence type="ECO:0000313" key="1">
    <source>
        <dbReference type="EMBL" id="PON39918.1"/>
    </source>
</evidence>
<protein>
    <submittedName>
        <fullName evidence="1">Uncharacterized protein</fullName>
    </submittedName>
</protein>
<sequence length="66" mass="7402">MGMNSISSDSDLCATDRNRRKKTYKHVISYLSLCHEFFSADSCTLNKLLSHTLSGTWENICEPTSG</sequence>
<dbReference type="AlphaFoldDB" id="A0A2P5ATW2"/>